<evidence type="ECO:0000256" key="1">
    <source>
        <dbReference type="SAM" id="MobiDB-lite"/>
    </source>
</evidence>
<evidence type="ECO:0000313" key="3">
    <source>
        <dbReference type="Proteomes" id="UP001476798"/>
    </source>
</evidence>
<feature type="compositionally biased region" description="Polar residues" evidence="1">
    <location>
        <begin position="35"/>
        <end position="45"/>
    </location>
</feature>
<gene>
    <name evidence="2" type="ORF">GOODEAATRI_000813</name>
</gene>
<keyword evidence="3" id="KW-1185">Reference proteome</keyword>
<sequence>MKDHRKGAERERQREPGERERGGLGRVDAYETCGRCTTSHRGSTSEGRKKERISCRSERPQRPREVKHPHEYFQCRDPPNTGQPLTFYVRLLVGRCLSLLSPENMLKLLLF</sequence>
<evidence type="ECO:0000313" key="2">
    <source>
        <dbReference type="EMBL" id="MEQ2167112.1"/>
    </source>
</evidence>
<dbReference type="EMBL" id="JAHRIO010030009">
    <property type="protein sequence ID" value="MEQ2167112.1"/>
    <property type="molecule type" value="Genomic_DNA"/>
</dbReference>
<accession>A0ABV0NA28</accession>
<organism evidence="2 3">
    <name type="scientific">Goodea atripinnis</name>
    <dbReference type="NCBI Taxonomy" id="208336"/>
    <lineage>
        <taxon>Eukaryota</taxon>
        <taxon>Metazoa</taxon>
        <taxon>Chordata</taxon>
        <taxon>Craniata</taxon>
        <taxon>Vertebrata</taxon>
        <taxon>Euteleostomi</taxon>
        <taxon>Actinopterygii</taxon>
        <taxon>Neopterygii</taxon>
        <taxon>Teleostei</taxon>
        <taxon>Neoteleostei</taxon>
        <taxon>Acanthomorphata</taxon>
        <taxon>Ovalentaria</taxon>
        <taxon>Atherinomorphae</taxon>
        <taxon>Cyprinodontiformes</taxon>
        <taxon>Goodeidae</taxon>
        <taxon>Goodea</taxon>
    </lineage>
</organism>
<dbReference type="Proteomes" id="UP001476798">
    <property type="component" value="Unassembled WGS sequence"/>
</dbReference>
<proteinExistence type="predicted"/>
<name>A0ABV0NA28_9TELE</name>
<feature type="compositionally biased region" description="Basic and acidic residues" evidence="1">
    <location>
        <begin position="46"/>
        <end position="74"/>
    </location>
</feature>
<reference evidence="2 3" key="1">
    <citation type="submission" date="2021-06" db="EMBL/GenBank/DDBJ databases">
        <authorList>
            <person name="Palmer J.M."/>
        </authorList>
    </citation>
    <scope>NUCLEOTIDE SEQUENCE [LARGE SCALE GENOMIC DNA]</scope>
    <source>
        <strain evidence="2 3">GA_2019</strain>
        <tissue evidence="2">Muscle</tissue>
    </source>
</reference>
<comment type="caution">
    <text evidence="2">The sequence shown here is derived from an EMBL/GenBank/DDBJ whole genome shotgun (WGS) entry which is preliminary data.</text>
</comment>
<feature type="region of interest" description="Disordered" evidence="1">
    <location>
        <begin position="1"/>
        <end position="77"/>
    </location>
</feature>
<feature type="compositionally biased region" description="Basic and acidic residues" evidence="1">
    <location>
        <begin position="1"/>
        <end position="23"/>
    </location>
</feature>
<protein>
    <submittedName>
        <fullName evidence="2">Uncharacterized protein</fullName>
    </submittedName>
</protein>